<dbReference type="AlphaFoldDB" id="A0A1T4Y2P0"/>
<reference evidence="10 11" key="1">
    <citation type="submission" date="2017-02" db="EMBL/GenBank/DDBJ databases">
        <authorList>
            <person name="Peterson S.W."/>
        </authorList>
    </citation>
    <scope>NUCLEOTIDE SEQUENCE [LARGE SCALE GENOMIC DNA]</scope>
    <source>
        <strain evidence="10 11">DSM 16080</strain>
    </source>
</reference>
<dbReference type="PROSITE" id="PS00588">
    <property type="entry name" value="FLAGELLA_BB_ROD"/>
    <property type="match status" value="1"/>
</dbReference>
<dbReference type="InterPro" id="IPR037925">
    <property type="entry name" value="FlgE/F/G-like"/>
</dbReference>
<dbReference type="GO" id="GO:0005829">
    <property type="term" value="C:cytosol"/>
    <property type="evidence" value="ECO:0007669"/>
    <property type="project" value="TreeGrafter"/>
</dbReference>
<dbReference type="InterPro" id="IPR053967">
    <property type="entry name" value="LlgE_F_G-like_D1"/>
</dbReference>
<dbReference type="GO" id="GO:0009424">
    <property type="term" value="C:bacterial-type flagellum hook"/>
    <property type="evidence" value="ECO:0007669"/>
    <property type="project" value="TreeGrafter"/>
</dbReference>
<dbReference type="InterPro" id="IPR011491">
    <property type="entry name" value="FlgE_D2"/>
</dbReference>
<dbReference type="SUPFAM" id="SSF117143">
    <property type="entry name" value="Flagellar hook protein flgE"/>
    <property type="match status" value="1"/>
</dbReference>
<keyword evidence="11" id="KW-1185">Reference proteome</keyword>
<evidence type="ECO:0000256" key="1">
    <source>
        <dbReference type="ARBA" id="ARBA00004117"/>
    </source>
</evidence>
<dbReference type="InterPro" id="IPR019776">
    <property type="entry name" value="Flagellar_basal_body_rod_CS"/>
</dbReference>
<evidence type="ECO:0000259" key="7">
    <source>
        <dbReference type="Pfam" id="PF06429"/>
    </source>
</evidence>
<feature type="domain" description="Flagellar hook protein FlgE/F/G-like D1" evidence="9">
    <location>
        <begin position="88"/>
        <end position="134"/>
    </location>
</feature>
<dbReference type="Proteomes" id="UP000190027">
    <property type="component" value="Unassembled WGS sequence"/>
</dbReference>
<proteinExistence type="inferred from homology"/>
<dbReference type="GO" id="GO:0009425">
    <property type="term" value="C:bacterial-type flagellum basal body"/>
    <property type="evidence" value="ECO:0007669"/>
    <property type="project" value="UniProtKB-SubCell"/>
</dbReference>
<evidence type="ECO:0000259" key="8">
    <source>
        <dbReference type="Pfam" id="PF07559"/>
    </source>
</evidence>
<evidence type="ECO:0000256" key="4">
    <source>
        <dbReference type="ARBA" id="ARBA00023143"/>
    </source>
</evidence>
<keyword evidence="10" id="KW-0969">Cilium</keyword>
<dbReference type="Pfam" id="PF07559">
    <property type="entry name" value="FlgE_D2"/>
    <property type="match status" value="1"/>
</dbReference>
<dbReference type="InterPro" id="IPR037058">
    <property type="entry name" value="Falgellar_hook_FlgE_sf"/>
</dbReference>
<evidence type="ECO:0000256" key="2">
    <source>
        <dbReference type="ARBA" id="ARBA00009677"/>
    </source>
</evidence>
<dbReference type="InterPro" id="IPR001444">
    <property type="entry name" value="Flag_bb_rod_N"/>
</dbReference>
<dbReference type="EMBL" id="FUYC01000024">
    <property type="protein sequence ID" value="SKA96010.1"/>
    <property type="molecule type" value="Genomic_DNA"/>
</dbReference>
<dbReference type="Pfam" id="PF00460">
    <property type="entry name" value="Flg_bb_rod"/>
    <property type="match status" value="1"/>
</dbReference>
<dbReference type="STRING" id="1121449.SAMN02745704_02688"/>
<dbReference type="InterPro" id="IPR010930">
    <property type="entry name" value="Flg_bb/hook_C_dom"/>
</dbReference>
<comment type="similarity">
    <text evidence="2 5">Belongs to the flagella basal body rod proteins family.</text>
</comment>
<comment type="function">
    <text evidence="5">A flexible structure which links the flagellar filament to the drive apparatus in the basal body.</text>
</comment>
<feature type="domain" description="Flagellar basal body rod protein N-terminal" evidence="6">
    <location>
        <begin position="7"/>
        <end position="37"/>
    </location>
</feature>
<gene>
    <name evidence="10" type="ORF">SAMN02745704_02688</name>
</gene>
<evidence type="ECO:0000313" key="10">
    <source>
        <dbReference type="EMBL" id="SKA96010.1"/>
    </source>
</evidence>
<accession>A0A1T4Y2P0</accession>
<dbReference type="Pfam" id="PF22692">
    <property type="entry name" value="LlgE_F_G_D1"/>
    <property type="match status" value="1"/>
</dbReference>
<feature type="domain" description="Flagellar hook protein FlgE D2" evidence="8">
    <location>
        <begin position="218"/>
        <end position="437"/>
    </location>
</feature>
<dbReference type="OrthoDB" id="9804559at2"/>
<dbReference type="RefSeq" id="WP_078718232.1">
    <property type="nucleotide sequence ID" value="NZ_FUYC01000024.1"/>
</dbReference>
<dbReference type="PANTHER" id="PTHR30435">
    <property type="entry name" value="FLAGELLAR PROTEIN"/>
    <property type="match status" value="1"/>
</dbReference>
<name>A0A1T4Y2P0_9BACT</name>
<organism evidence="10 11">
    <name type="scientific">Paucidesulfovibrio gracilis DSM 16080</name>
    <dbReference type="NCBI Taxonomy" id="1121449"/>
    <lineage>
        <taxon>Bacteria</taxon>
        <taxon>Pseudomonadati</taxon>
        <taxon>Thermodesulfobacteriota</taxon>
        <taxon>Desulfovibrionia</taxon>
        <taxon>Desulfovibrionales</taxon>
        <taxon>Desulfovibrionaceae</taxon>
        <taxon>Paucidesulfovibrio</taxon>
    </lineage>
</organism>
<keyword evidence="10" id="KW-0282">Flagellum</keyword>
<dbReference type="InterPro" id="IPR020013">
    <property type="entry name" value="Flagellar_FlgE/F/G"/>
</dbReference>
<dbReference type="NCBIfam" id="TIGR03506">
    <property type="entry name" value="FlgEFG_subfam"/>
    <property type="match status" value="1"/>
</dbReference>
<evidence type="ECO:0000259" key="9">
    <source>
        <dbReference type="Pfam" id="PF22692"/>
    </source>
</evidence>
<dbReference type="Gene3D" id="2.60.98.20">
    <property type="entry name" value="Flagellar hook protein FlgE"/>
    <property type="match status" value="1"/>
</dbReference>
<comment type="subcellular location">
    <subcellularLocation>
        <location evidence="1 5">Bacterial flagellum basal body</location>
    </subcellularLocation>
</comment>
<dbReference type="GO" id="GO:0071978">
    <property type="term" value="P:bacterial-type flagellum-dependent swarming motility"/>
    <property type="evidence" value="ECO:0007669"/>
    <property type="project" value="TreeGrafter"/>
</dbReference>
<keyword evidence="10" id="KW-0966">Cell projection</keyword>
<evidence type="ECO:0000256" key="5">
    <source>
        <dbReference type="RuleBase" id="RU362116"/>
    </source>
</evidence>
<sequence>MSLASSLYSGITGLSAHGERMSVIGNNLANVNTTGYKGARMHFEDLMSQDFSTANGISQVGRGVRVAAIYTDYGQGAFETTNESTDMAIGGEGFFMVSPKDQESQFYTRAGTFRFDKNGYLVDPHGYVLQGWEIEQSQPTAATTGSLSDLNDTKVKGAITDIRLENFQSPPEATNQVSFITNLDPTDASRSNSTSQPYFALFNAWDGLDADNDGRYLADTAYSYSSSMKVYDDIGTAHTMTTYFDQVTLSNSGGYSVWEYMVTVPPSEDGRFFGSDANFHRMSQTSNGGVLMTGTLTFRAGQLVGQSAYTYKGSDDGNVGALSNWSLARFSTRGYPLCTANFLGSSNASLATSENAQPMEINFGLRNTASITTSNIGGGWSVAGGGTLPSNASMVGNNITDVQSTLPNSEIPSISALASQSFDTGGSSTLYQSQDGYPAGILQNVSVSRDGILTGRYSNGQVIELYKISLATFTNEWGLRREGGNLFTETQDSGQALTGFAGEQGKGTIDGNSLEMSNVDMAAEFVRMITTQRGFQANTKVITTTDSMLGEVIAMKR</sequence>
<keyword evidence="4 5" id="KW-0975">Bacterial flagellum</keyword>
<feature type="domain" description="Flagellar basal-body/hook protein C-terminal" evidence="7">
    <location>
        <begin position="513"/>
        <end position="554"/>
    </location>
</feature>
<dbReference type="Pfam" id="PF06429">
    <property type="entry name" value="Flg_bbr_C"/>
    <property type="match status" value="1"/>
</dbReference>
<evidence type="ECO:0000256" key="3">
    <source>
        <dbReference type="ARBA" id="ARBA00019015"/>
    </source>
</evidence>
<evidence type="ECO:0000259" key="6">
    <source>
        <dbReference type="Pfam" id="PF00460"/>
    </source>
</evidence>
<evidence type="ECO:0000313" key="11">
    <source>
        <dbReference type="Proteomes" id="UP000190027"/>
    </source>
</evidence>
<dbReference type="PANTHER" id="PTHR30435:SF1">
    <property type="entry name" value="FLAGELLAR HOOK PROTEIN FLGE"/>
    <property type="match status" value="1"/>
</dbReference>
<protein>
    <recommendedName>
        <fullName evidence="3 5">Flagellar hook protein FlgE</fullName>
    </recommendedName>
</protein>